<evidence type="ECO:0000313" key="9">
    <source>
        <dbReference type="Ensembl" id="ENSNFUP00015027577.1"/>
    </source>
</evidence>
<dbReference type="PANTHER" id="PTHR22930">
    <property type="match status" value="1"/>
</dbReference>
<evidence type="ECO:0000256" key="3">
    <source>
        <dbReference type="ARBA" id="ARBA00006958"/>
    </source>
</evidence>
<feature type="domain" description="DDE Tnp4" evidence="8">
    <location>
        <begin position="179"/>
        <end position="329"/>
    </location>
</feature>
<evidence type="ECO:0000256" key="6">
    <source>
        <dbReference type="ARBA" id="ARBA00022801"/>
    </source>
</evidence>
<keyword evidence="4" id="KW-0540">Nuclease</keyword>
<comment type="similarity">
    <text evidence="3">Belongs to the HARBI1 family.</text>
</comment>
<dbReference type="GeneTree" id="ENSGT00940000164115"/>
<dbReference type="GO" id="GO:0004518">
    <property type="term" value="F:nuclease activity"/>
    <property type="evidence" value="ECO:0007669"/>
    <property type="project" value="UniProtKB-KW"/>
</dbReference>
<proteinExistence type="inferred from homology"/>
<dbReference type="Proteomes" id="UP000694548">
    <property type="component" value="Chromosome sgr06"/>
</dbReference>
<keyword evidence="5" id="KW-0479">Metal-binding</keyword>
<dbReference type="AlphaFoldDB" id="A0A8C6M3N9"/>
<dbReference type="InterPro" id="IPR027806">
    <property type="entry name" value="HARBI1_dom"/>
</dbReference>
<evidence type="ECO:0000256" key="1">
    <source>
        <dbReference type="ARBA" id="ARBA00001968"/>
    </source>
</evidence>
<dbReference type="InterPro" id="IPR045249">
    <property type="entry name" value="HARBI1-like"/>
</dbReference>
<reference evidence="9" key="2">
    <citation type="submission" date="2025-08" db="UniProtKB">
        <authorList>
            <consortium name="Ensembl"/>
        </authorList>
    </citation>
    <scope>IDENTIFICATION</scope>
</reference>
<evidence type="ECO:0000259" key="8">
    <source>
        <dbReference type="Pfam" id="PF13359"/>
    </source>
</evidence>
<comment type="cofactor">
    <cofactor evidence="1">
        <name>a divalent metal cation</name>
        <dbReference type="ChEBI" id="CHEBI:60240"/>
    </cofactor>
</comment>
<keyword evidence="7" id="KW-0539">Nucleus</keyword>
<organism evidence="9 10">
    <name type="scientific">Nothobranchius furzeri</name>
    <name type="common">Turquoise killifish</name>
    <dbReference type="NCBI Taxonomy" id="105023"/>
    <lineage>
        <taxon>Eukaryota</taxon>
        <taxon>Metazoa</taxon>
        <taxon>Chordata</taxon>
        <taxon>Craniata</taxon>
        <taxon>Vertebrata</taxon>
        <taxon>Euteleostomi</taxon>
        <taxon>Actinopterygii</taxon>
        <taxon>Neopterygii</taxon>
        <taxon>Teleostei</taxon>
        <taxon>Neoteleostei</taxon>
        <taxon>Acanthomorphata</taxon>
        <taxon>Ovalentaria</taxon>
        <taxon>Atherinomorphae</taxon>
        <taxon>Cyprinodontiformes</taxon>
        <taxon>Nothobranchiidae</taxon>
        <taxon>Nothobranchius</taxon>
    </lineage>
</organism>
<name>A0A8C6M3N9_NOTFU</name>
<dbReference type="GO" id="GO:0016787">
    <property type="term" value="F:hydrolase activity"/>
    <property type="evidence" value="ECO:0007669"/>
    <property type="project" value="UniProtKB-KW"/>
</dbReference>
<dbReference type="Ensembl" id="ENSNFUT00015028803.1">
    <property type="protein sequence ID" value="ENSNFUP00015027577.1"/>
    <property type="gene ID" value="ENSNFUG00015013344.1"/>
</dbReference>
<reference evidence="9" key="3">
    <citation type="submission" date="2025-09" db="UniProtKB">
        <authorList>
            <consortium name="Ensembl"/>
        </authorList>
    </citation>
    <scope>IDENTIFICATION</scope>
</reference>
<dbReference type="Pfam" id="PF13359">
    <property type="entry name" value="DDE_Tnp_4"/>
    <property type="match status" value="1"/>
</dbReference>
<evidence type="ECO:0000256" key="2">
    <source>
        <dbReference type="ARBA" id="ARBA00004123"/>
    </source>
</evidence>
<dbReference type="PANTHER" id="PTHR22930:SF269">
    <property type="entry name" value="NUCLEASE HARBI1-LIKE PROTEIN"/>
    <property type="match status" value="1"/>
</dbReference>
<keyword evidence="10" id="KW-1185">Reference proteome</keyword>
<evidence type="ECO:0000313" key="10">
    <source>
        <dbReference type="Proteomes" id="UP000694548"/>
    </source>
</evidence>
<evidence type="ECO:0000256" key="5">
    <source>
        <dbReference type="ARBA" id="ARBA00022723"/>
    </source>
</evidence>
<reference evidence="9" key="1">
    <citation type="submission" date="2014-08" db="EMBL/GenBank/DDBJ databases">
        <authorList>
            <person name="Senf B."/>
            <person name="Petzold A."/>
            <person name="Downie B.R."/>
            <person name="Koch P."/>
            <person name="Platzer M."/>
        </authorList>
    </citation>
    <scope>NUCLEOTIDE SEQUENCE [LARGE SCALE GENOMIC DNA]</scope>
    <source>
        <strain evidence="9">GRZ</strain>
    </source>
</reference>
<accession>A0A8C6M3N9</accession>
<dbReference type="GO" id="GO:0046872">
    <property type="term" value="F:metal ion binding"/>
    <property type="evidence" value="ECO:0007669"/>
    <property type="project" value="UniProtKB-KW"/>
</dbReference>
<comment type="subcellular location">
    <subcellularLocation>
        <location evidence="2">Nucleus</location>
    </subcellularLocation>
</comment>
<keyword evidence="6" id="KW-0378">Hydrolase</keyword>
<protein>
    <recommendedName>
        <fullName evidence="8">DDE Tnp4 domain-containing protein</fullName>
    </recommendedName>
</protein>
<dbReference type="GO" id="GO:0005634">
    <property type="term" value="C:nucleus"/>
    <property type="evidence" value="ECO:0007669"/>
    <property type="project" value="UniProtKB-SubCell"/>
</dbReference>
<evidence type="ECO:0000256" key="4">
    <source>
        <dbReference type="ARBA" id="ARBA00022722"/>
    </source>
</evidence>
<evidence type="ECO:0000256" key="7">
    <source>
        <dbReference type="ARBA" id="ARBA00023242"/>
    </source>
</evidence>
<sequence>MPPPLFPKSSFDPCTFYHPKTTLRYIKLTLVENKRLWVHPINKKRKTHGVFHTLVAELFMDSDRHMKYFRMSAEQMDRILSLIGPDLTKQNTNFRESIEPKQRLAVTLRFLATGETFSSLAFQYRLGKSTVANSVHMTCQAIEKRMKRSEFTLFSEEMWRDVASAFWKEWNFPNCIGAIDGKHITIAAPPHSGSVFFNYKKTFSMILLALVDAHYRFIYVQVGDYGRASDGGVYSGSQLGIGMETKHSMFQPTVLCLDLPFEDLMRPPYPGTRLPPWQKVFNYRLSRARMVVECAFRILAARWRVLYTRITMTPENADAVIPAACILHNNLLNPADKRFLDEAQEQGEHLQDARNMGGNRGYRDAYNIREKFAAFFLSPEGSVSWQDRRL</sequence>